<evidence type="ECO:0000256" key="1">
    <source>
        <dbReference type="SAM" id="Phobius"/>
    </source>
</evidence>
<dbReference type="EMBL" id="JAGGJX010000001">
    <property type="protein sequence ID" value="MBP1853870.1"/>
    <property type="molecule type" value="Genomic_DNA"/>
</dbReference>
<reference evidence="3 4" key="1">
    <citation type="submission" date="2021-03" db="EMBL/GenBank/DDBJ databases">
        <title>Genomic Encyclopedia of Type Strains, Phase IV (KMG-IV): sequencing the most valuable type-strain genomes for metagenomic binning, comparative biology and taxonomic classification.</title>
        <authorList>
            <person name="Goeker M."/>
        </authorList>
    </citation>
    <scope>NUCLEOTIDE SEQUENCE [LARGE SCALE GENOMIC DNA]</scope>
    <source>
        <strain evidence="3 4">DSM 1289</strain>
    </source>
</reference>
<evidence type="ECO:0000313" key="4">
    <source>
        <dbReference type="Proteomes" id="UP000767291"/>
    </source>
</evidence>
<dbReference type="InterPro" id="IPR013099">
    <property type="entry name" value="K_chnl_dom"/>
</dbReference>
<comment type="caution">
    <text evidence="3">The sequence shown here is derived from an EMBL/GenBank/DDBJ whole genome shotgun (WGS) entry which is preliminary data.</text>
</comment>
<accession>A0ABS4E7E6</accession>
<gene>
    <name evidence="3" type="ORF">J2Z43_000260</name>
</gene>
<dbReference type="Proteomes" id="UP000767291">
    <property type="component" value="Unassembled WGS sequence"/>
</dbReference>
<organism evidence="3 4">
    <name type="scientific">Metaclostridioides mangenotii</name>
    <dbReference type="NCBI Taxonomy" id="1540"/>
    <lineage>
        <taxon>Bacteria</taxon>
        <taxon>Bacillati</taxon>
        <taxon>Bacillota</taxon>
        <taxon>Clostridia</taxon>
        <taxon>Peptostreptococcales</taxon>
        <taxon>Peptostreptococcaceae</taxon>
        <taxon>Metaclostridioides</taxon>
    </lineage>
</organism>
<keyword evidence="4" id="KW-1185">Reference proteome</keyword>
<dbReference type="RefSeq" id="WP_209455492.1">
    <property type="nucleotide sequence ID" value="NZ_BAAACS010000017.1"/>
</dbReference>
<evidence type="ECO:0000259" key="2">
    <source>
        <dbReference type="Pfam" id="PF07885"/>
    </source>
</evidence>
<keyword evidence="1" id="KW-0812">Transmembrane</keyword>
<protein>
    <submittedName>
        <fullName evidence="3">Uncharacterized protein YjbI with pentapeptide repeats</fullName>
    </submittedName>
</protein>
<dbReference type="Gene3D" id="1.10.287.70">
    <property type="match status" value="1"/>
</dbReference>
<keyword evidence="1" id="KW-1133">Transmembrane helix</keyword>
<feature type="domain" description="Potassium channel" evidence="2">
    <location>
        <begin position="289"/>
        <end position="350"/>
    </location>
</feature>
<dbReference type="Pfam" id="PF07885">
    <property type="entry name" value="Ion_trans_2"/>
    <property type="match status" value="1"/>
</dbReference>
<name>A0ABS4E7E6_9FIRM</name>
<proteinExistence type="predicted"/>
<keyword evidence="1" id="KW-0472">Membrane</keyword>
<feature type="transmembrane region" description="Helical" evidence="1">
    <location>
        <begin position="301"/>
        <end position="320"/>
    </location>
</feature>
<sequence length="352" mass="41479">MKCAWESKAYKNKKCNHHAANGDYCLFHKSNKSVEENRLMRSKIINEKISDFSGFVFEEDFDAKSVINYDYKFLDFSESIFKRKANFSNLVFKKSIKFNYTIFKNQVQFKNSIFIENCTLNKTSFNKKFLDNKVFKGAKFQGQDLVIKNAENFPRMDGIVFNDYSKIIFDNIDYEKKDYRHGKLNYRIARNQALKIGDYERIGHYYYNERYYSSKLMKSTDYAKYSEYLGEKFFDTIAKYTTGYGEKPWNILIVIVFIISLFAFFYLFLGVENLDHKLISLNLNKLNTYSLKDIFNKYIDLWYFSMVTFSTLGYGDLIVITGLGKFVASVEVLLGISCGAIWTSLIIKRMLR</sequence>
<feature type="transmembrane region" description="Helical" evidence="1">
    <location>
        <begin position="249"/>
        <end position="269"/>
    </location>
</feature>
<evidence type="ECO:0000313" key="3">
    <source>
        <dbReference type="EMBL" id="MBP1853870.1"/>
    </source>
</evidence>
<dbReference type="SUPFAM" id="SSF81324">
    <property type="entry name" value="Voltage-gated potassium channels"/>
    <property type="match status" value="1"/>
</dbReference>
<feature type="transmembrane region" description="Helical" evidence="1">
    <location>
        <begin position="326"/>
        <end position="347"/>
    </location>
</feature>